<reference evidence="2 3" key="1">
    <citation type="journal article" date="2018" name="Arch. Microbiol.">
        <title>New insights into the metabolic potential of the phototrophic purple bacterium Rhodopila globiformis DSM 161(T) from its draft genome sequence and evidence for a vanadium-dependent nitrogenase.</title>
        <authorList>
            <person name="Imhoff J.F."/>
            <person name="Rahn T."/>
            <person name="Kunzel S."/>
            <person name="Neulinger S.C."/>
        </authorList>
    </citation>
    <scope>NUCLEOTIDE SEQUENCE [LARGE SCALE GENOMIC DNA]</scope>
    <source>
        <strain evidence="2 3">DSM 16996</strain>
    </source>
</reference>
<feature type="region of interest" description="Disordered" evidence="1">
    <location>
        <begin position="41"/>
        <end position="70"/>
    </location>
</feature>
<dbReference type="AlphaFoldDB" id="A0A2S6NE79"/>
<comment type="caution">
    <text evidence="2">The sequence shown here is derived from an EMBL/GenBank/DDBJ whole genome shotgun (WGS) entry which is preliminary data.</text>
</comment>
<feature type="non-terminal residue" evidence="2">
    <location>
        <position position="70"/>
    </location>
</feature>
<organism evidence="2 3">
    <name type="scientific">Rhodoblastus sphagnicola</name>
    <dbReference type="NCBI Taxonomy" id="333368"/>
    <lineage>
        <taxon>Bacteria</taxon>
        <taxon>Pseudomonadati</taxon>
        <taxon>Pseudomonadota</taxon>
        <taxon>Alphaproteobacteria</taxon>
        <taxon>Hyphomicrobiales</taxon>
        <taxon>Rhodoblastaceae</taxon>
        <taxon>Rhodoblastus</taxon>
    </lineage>
</organism>
<protein>
    <submittedName>
        <fullName evidence="2">Uncharacterized protein</fullName>
    </submittedName>
</protein>
<sequence>MHPYAFKITRIGRGNRQSGPERPVSAHGGQYEVFVLGRRPGRRAASKARRRAAWSAGGRAAGKARRPSSW</sequence>
<proteinExistence type="predicted"/>
<evidence type="ECO:0000256" key="1">
    <source>
        <dbReference type="SAM" id="MobiDB-lite"/>
    </source>
</evidence>
<keyword evidence="3" id="KW-1185">Reference proteome</keyword>
<accession>A0A2S6NE79</accession>
<feature type="compositionally biased region" description="Basic residues" evidence="1">
    <location>
        <begin position="41"/>
        <end position="52"/>
    </location>
</feature>
<name>A0A2S6NE79_9HYPH</name>
<gene>
    <name evidence="2" type="ORF">CCR94_03330</name>
</gene>
<evidence type="ECO:0000313" key="3">
    <source>
        <dbReference type="Proteomes" id="UP000239089"/>
    </source>
</evidence>
<evidence type="ECO:0000313" key="2">
    <source>
        <dbReference type="EMBL" id="PPQ32911.1"/>
    </source>
</evidence>
<dbReference type="EMBL" id="NHSJ01000033">
    <property type="protein sequence ID" value="PPQ32911.1"/>
    <property type="molecule type" value="Genomic_DNA"/>
</dbReference>
<dbReference type="Proteomes" id="UP000239089">
    <property type="component" value="Unassembled WGS sequence"/>
</dbReference>